<dbReference type="SMART" id="SM00422">
    <property type="entry name" value="HTH_MERR"/>
    <property type="match status" value="1"/>
</dbReference>
<keyword evidence="3" id="KW-0238">DNA-binding</keyword>
<evidence type="ECO:0000259" key="5">
    <source>
        <dbReference type="PROSITE" id="PS50937"/>
    </source>
</evidence>
<reference evidence="7" key="1">
    <citation type="journal article" date="2019" name="Int. J. Syst. Evol. Microbiol.">
        <title>The Global Catalogue of Microorganisms (GCM) 10K type strain sequencing project: providing services to taxonomists for standard genome sequencing and annotation.</title>
        <authorList>
            <consortium name="The Broad Institute Genomics Platform"/>
            <consortium name="The Broad Institute Genome Sequencing Center for Infectious Disease"/>
            <person name="Wu L."/>
            <person name="Ma J."/>
        </authorList>
    </citation>
    <scope>NUCLEOTIDE SEQUENCE [LARGE SCALE GENOMIC DNA]</scope>
    <source>
        <strain evidence="7">CCTCC AB 2013263</strain>
    </source>
</reference>
<evidence type="ECO:0000256" key="3">
    <source>
        <dbReference type="ARBA" id="ARBA00023125"/>
    </source>
</evidence>
<accession>A0ABV8A6I0</accession>
<evidence type="ECO:0000256" key="2">
    <source>
        <dbReference type="ARBA" id="ARBA00023015"/>
    </source>
</evidence>
<evidence type="ECO:0000313" key="6">
    <source>
        <dbReference type="EMBL" id="MFC3861298.1"/>
    </source>
</evidence>
<proteinExistence type="predicted"/>
<dbReference type="Gene3D" id="1.10.1660.10">
    <property type="match status" value="1"/>
</dbReference>
<feature type="domain" description="HTH merR-type" evidence="5">
    <location>
        <begin position="4"/>
        <end position="74"/>
    </location>
</feature>
<dbReference type="PANTHER" id="PTHR30204:SF69">
    <property type="entry name" value="MERR-FAMILY TRANSCRIPTIONAL REGULATOR"/>
    <property type="match status" value="1"/>
</dbReference>
<dbReference type="InterPro" id="IPR010499">
    <property type="entry name" value="AraC_E-bd"/>
</dbReference>
<dbReference type="InterPro" id="IPR011256">
    <property type="entry name" value="Reg_factor_effector_dom_sf"/>
</dbReference>
<evidence type="ECO:0000256" key="4">
    <source>
        <dbReference type="ARBA" id="ARBA00023163"/>
    </source>
</evidence>
<gene>
    <name evidence="6" type="ORF">ACFOPQ_11055</name>
</gene>
<dbReference type="Pfam" id="PF06445">
    <property type="entry name" value="GyrI-like"/>
    <property type="match status" value="1"/>
</dbReference>
<dbReference type="EMBL" id="JBHRZF010000135">
    <property type="protein sequence ID" value="MFC3861298.1"/>
    <property type="molecule type" value="Genomic_DNA"/>
</dbReference>
<organism evidence="6 7">
    <name type="scientific">Deinococcus antarcticus</name>
    <dbReference type="NCBI Taxonomy" id="1298767"/>
    <lineage>
        <taxon>Bacteria</taxon>
        <taxon>Thermotogati</taxon>
        <taxon>Deinococcota</taxon>
        <taxon>Deinococci</taxon>
        <taxon>Deinococcales</taxon>
        <taxon>Deinococcaceae</taxon>
        <taxon>Deinococcus</taxon>
    </lineage>
</organism>
<evidence type="ECO:0000256" key="1">
    <source>
        <dbReference type="ARBA" id="ARBA00022491"/>
    </source>
</evidence>
<dbReference type="InterPro" id="IPR000551">
    <property type="entry name" value="MerR-type_HTH_dom"/>
</dbReference>
<dbReference type="PANTHER" id="PTHR30204">
    <property type="entry name" value="REDOX-CYCLING DRUG-SENSING TRANSCRIPTIONAL ACTIVATOR SOXR"/>
    <property type="match status" value="1"/>
</dbReference>
<dbReference type="SUPFAM" id="SSF55136">
    <property type="entry name" value="Probable bacterial effector-binding domain"/>
    <property type="match status" value="1"/>
</dbReference>
<protein>
    <submittedName>
        <fullName evidence="6">GyrI-like domain-containing protein</fullName>
    </submittedName>
</protein>
<dbReference type="Gene3D" id="3.20.80.10">
    <property type="entry name" value="Regulatory factor, effector binding domain"/>
    <property type="match status" value="1"/>
</dbReference>
<dbReference type="InterPro" id="IPR029442">
    <property type="entry name" value="GyrI-like"/>
</dbReference>
<sequence>MAARLLISQFALLTGLPPKTLRYYDDIGLLRPQWTDETTGYRQYSVTQVSLGVHIRHWREIGLPVSEIQTLVHHPDHASNVLSRHGERLRAEIMEREQALLTLQAMLKENIMEYRTEQLPTRQVLTIRETLRPPHYEVIPQALQELMAYTKVQGYQVSAPSFFVHHAGGQGETSIVDVCLPVSGEVQPSGRMTVQDVQGQLAFIGRFVGPYEKTGAAYAIIAEEALRRGLRLTGSTAEIYVKSVPHTPDPNQYETDIAFFLEPQPQPTALT</sequence>
<dbReference type="Proteomes" id="UP001595748">
    <property type="component" value="Unassembled WGS sequence"/>
</dbReference>
<name>A0ABV8A6I0_9DEIO</name>
<keyword evidence="2" id="KW-0805">Transcription regulation</keyword>
<dbReference type="SMART" id="SM00871">
    <property type="entry name" value="AraC_E_bind"/>
    <property type="match status" value="1"/>
</dbReference>
<dbReference type="InterPro" id="IPR009061">
    <property type="entry name" value="DNA-bd_dom_put_sf"/>
</dbReference>
<evidence type="ECO:0000313" key="7">
    <source>
        <dbReference type="Proteomes" id="UP001595748"/>
    </source>
</evidence>
<dbReference type="Pfam" id="PF13411">
    <property type="entry name" value="MerR_1"/>
    <property type="match status" value="1"/>
</dbReference>
<dbReference type="PROSITE" id="PS50937">
    <property type="entry name" value="HTH_MERR_2"/>
    <property type="match status" value="1"/>
</dbReference>
<dbReference type="SUPFAM" id="SSF46955">
    <property type="entry name" value="Putative DNA-binding domain"/>
    <property type="match status" value="1"/>
</dbReference>
<dbReference type="InterPro" id="IPR047057">
    <property type="entry name" value="MerR_fam"/>
</dbReference>
<dbReference type="RefSeq" id="WP_380078053.1">
    <property type="nucleotide sequence ID" value="NZ_JBHRZF010000135.1"/>
</dbReference>
<comment type="caution">
    <text evidence="6">The sequence shown here is derived from an EMBL/GenBank/DDBJ whole genome shotgun (WGS) entry which is preliminary data.</text>
</comment>
<keyword evidence="4" id="KW-0804">Transcription</keyword>
<keyword evidence="1" id="KW-0678">Repressor</keyword>
<keyword evidence="7" id="KW-1185">Reference proteome</keyword>